<dbReference type="EMBL" id="CP065662">
    <property type="protein sequence ID" value="QPS02034.1"/>
    <property type="molecule type" value="Genomic_DNA"/>
</dbReference>
<keyword evidence="4" id="KW-1185">Reference proteome</keyword>
<evidence type="ECO:0000313" key="2">
    <source>
        <dbReference type="EMBL" id="QPS02034.1"/>
    </source>
</evidence>
<dbReference type="AlphaFoldDB" id="A0A0X8FFJ0"/>
<evidence type="ECO:0000313" key="4">
    <source>
        <dbReference type="Proteomes" id="UP001069145"/>
    </source>
</evidence>
<sequence length="278" mass="31718">MTARKTLLYIAGHYPDLDKADLHLLLERGIGIVSQIFTPDRLDSPYALSEEQWLLTFNHTASAFLAYRLLDQLMYPIQVNASIAYGSLDSQAGLVASPAYHYASQALLEAQSLGEGVLLYNANYLEDQLTNMLLLAWQEIIKEQSEIQRALRLSYELQFPLYTAYAMTSEWPFQEIEALEILKMPVYAMEEKLQDYQTIDFQARKPLKIVDLHAKIQSDHFYVTGLYEKGYASAIAKMNQTSRQNVDYHLKSGRFAAERNYAGAIVLQLEREENALSV</sequence>
<name>A0A0X8FFJ0_9LACT</name>
<organism evidence="2 3">
    <name type="scientific">Aerococcus urinae</name>
    <dbReference type="NCBI Taxonomy" id="1376"/>
    <lineage>
        <taxon>Bacteria</taxon>
        <taxon>Bacillati</taxon>
        <taxon>Bacillota</taxon>
        <taxon>Bacilli</taxon>
        <taxon>Lactobacillales</taxon>
        <taxon>Aerococcaceae</taxon>
        <taxon>Aerococcus</taxon>
    </lineage>
</organism>
<protein>
    <submittedName>
        <fullName evidence="2">Uncharacterized protein</fullName>
    </submittedName>
</protein>
<reference evidence="2 3" key="1">
    <citation type="submission" date="2020-12" db="EMBL/GenBank/DDBJ databases">
        <title>FDA dAtabase for Regulatory Grade micrObial Sequences (FDA-ARGOS): Supporting development and validation of Infectious Disease Dx tests.</title>
        <authorList>
            <person name="Sproer C."/>
            <person name="Gronow S."/>
            <person name="Severitt S."/>
            <person name="Schroder I."/>
            <person name="Tallon L."/>
            <person name="Sadzewicz L."/>
            <person name="Zhao X."/>
            <person name="Boylan J."/>
            <person name="Ott S."/>
            <person name="Bowen H."/>
            <person name="Vavikolanu K."/>
            <person name="Mehta A."/>
            <person name="Aluvathingal J."/>
            <person name="Nadendla S."/>
            <person name="Lowell S."/>
            <person name="Myers T."/>
            <person name="Yan Y."/>
            <person name="Sichtig H."/>
        </authorList>
    </citation>
    <scope>NUCLEOTIDE SEQUENCE [LARGE SCALE GENOMIC DNA]</scope>
    <source>
        <strain evidence="2 3">FDAARGOS_911</strain>
    </source>
</reference>
<reference evidence="1" key="2">
    <citation type="submission" date="2022-09" db="EMBL/GenBank/DDBJ databases">
        <title>Aerococcus urinae taxonomy study.</title>
        <authorList>
            <person name="Christensen J."/>
            <person name="Senneby E."/>
        </authorList>
    </citation>
    <scope>NUCLEOTIDE SEQUENCE</scope>
    <source>
        <strain evidence="1">NLD-066-U95</strain>
    </source>
</reference>
<dbReference type="Proteomes" id="UP000594771">
    <property type="component" value="Chromosome"/>
</dbReference>
<dbReference type="GeneID" id="35767899"/>
<proteinExistence type="predicted"/>
<evidence type="ECO:0000313" key="1">
    <source>
        <dbReference type="EMBL" id="MCY3053912.1"/>
    </source>
</evidence>
<accession>A0A0X8FFJ0</accession>
<dbReference type="KEGG" id="aun:AWM73_07110"/>
<evidence type="ECO:0000313" key="3">
    <source>
        <dbReference type="Proteomes" id="UP000594771"/>
    </source>
</evidence>
<gene>
    <name evidence="2" type="ORF">I6G68_02910</name>
    <name evidence="1" type="ORF">ODY43_07975</name>
</gene>
<dbReference type="OrthoDB" id="2135964at2"/>
<dbReference type="Proteomes" id="UP001069145">
    <property type="component" value="Unassembled WGS sequence"/>
</dbReference>
<dbReference type="RefSeq" id="WP_060778698.1">
    <property type="nucleotide sequence ID" value="NZ_CAJHLF010000013.1"/>
</dbReference>
<dbReference type="EMBL" id="JAOTML010000010">
    <property type="protein sequence ID" value="MCY3053912.1"/>
    <property type="molecule type" value="Genomic_DNA"/>
</dbReference>